<reference evidence="7 8" key="1">
    <citation type="submission" date="2019-02" db="EMBL/GenBank/DDBJ databases">
        <title>Pedobacter sp. nov., a novel speices isolated from soil of pinguins habitat in Antarcitica.</title>
        <authorList>
            <person name="He R.-H."/>
        </authorList>
    </citation>
    <scope>NUCLEOTIDE SEQUENCE [LARGE SCALE GENOMIC DNA]</scope>
    <source>
        <strain evidence="7 8">E01020</strain>
    </source>
</reference>
<comment type="caution">
    <text evidence="7">The sequence shown here is derived from an EMBL/GenBank/DDBJ whole genome shotgun (WGS) entry which is preliminary data.</text>
</comment>
<dbReference type="OrthoDB" id="1096636at2"/>
<evidence type="ECO:0000259" key="6">
    <source>
        <dbReference type="PROSITE" id="PS52015"/>
    </source>
</evidence>
<evidence type="ECO:0000256" key="1">
    <source>
        <dbReference type="ARBA" id="ARBA00004167"/>
    </source>
</evidence>
<evidence type="ECO:0000313" key="7">
    <source>
        <dbReference type="EMBL" id="TDG37776.1"/>
    </source>
</evidence>
<evidence type="ECO:0000256" key="5">
    <source>
        <dbReference type="SAM" id="SignalP"/>
    </source>
</evidence>
<dbReference type="NCBIfam" id="TIGR01352">
    <property type="entry name" value="tonB_Cterm"/>
    <property type="match status" value="1"/>
</dbReference>
<dbReference type="InterPro" id="IPR037682">
    <property type="entry name" value="TonB_C"/>
</dbReference>
<keyword evidence="5" id="KW-0732">Signal</keyword>
<gene>
    <name evidence="7" type="ORF">EZJ43_01395</name>
</gene>
<evidence type="ECO:0000256" key="2">
    <source>
        <dbReference type="ARBA" id="ARBA00022692"/>
    </source>
</evidence>
<dbReference type="Pfam" id="PF03544">
    <property type="entry name" value="TonB_C"/>
    <property type="match status" value="1"/>
</dbReference>
<dbReference type="PROSITE" id="PS52015">
    <property type="entry name" value="TONB_CTD"/>
    <property type="match status" value="1"/>
</dbReference>
<dbReference type="RefSeq" id="WP_133260864.1">
    <property type="nucleotide sequence ID" value="NZ_SJCY01000001.1"/>
</dbReference>
<keyword evidence="4" id="KW-0472">Membrane</keyword>
<organism evidence="7 8">
    <name type="scientific">Pedobacter changchengzhani</name>
    <dbReference type="NCBI Taxonomy" id="2529274"/>
    <lineage>
        <taxon>Bacteria</taxon>
        <taxon>Pseudomonadati</taxon>
        <taxon>Bacteroidota</taxon>
        <taxon>Sphingobacteriia</taxon>
        <taxon>Sphingobacteriales</taxon>
        <taxon>Sphingobacteriaceae</taxon>
        <taxon>Pedobacter</taxon>
    </lineage>
</organism>
<evidence type="ECO:0000313" key="8">
    <source>
        <dbReference type="Proteomes" id="UP000295668"/>
    </source>
</evidence>
<keyword evidence="2" id="KW-0812">Transmembrane</keyword>
<dbReference type="GO" id="GO:0016020">
    <property type="term" value="C:membrane"/>
    <property type="evidence" value="ECO:0007669"/>
    <property type="project" value="UniProtKB-SubCell"/>
</dbReference>
<feature type="signal peptide" evidence="5">
    <location>
        <begin position="1"/>
        <end position="18"/>
    </location>
</feature>
<dbReference type="Gene3D" id="3.30.1150.10">
    <property type="match status" value="1"/>
</dbReference>
<dbReference type="SUPFAM" id="SSF74653">
    <property type="entry name" value="TolA/TonB C-terminal domain"/>
    <property type="match status" value="1"/>
</dbReference>
<feature type="chain" id="PRO_5020224533" evidence="5">
    <location>
        <begin position="19"/>
        <end position="217"/>
    </location>
</feature>
<name>A0A4R5MQ57_9SPHI</name>
<dbReference type="Proteomes" id="UP000295668">
    <property type="component" value="Unassembled WGS sequence"/>
</dbReference>
<dbReference type="AlphaFoldDB" id="A0A4R5MQ57"/>
<dbReference type="EMBL" id="SJCY01000001">
    <property type="protein sequence ID" value="TDG37776.1"/>
    <property type="molecule type" value="Genomic_DNA"/>
</dbReference>
<dbReference type="GO" id="GO:0055085">
    <property type="term" value="P:transmembrane transport"/>
    <property type="evidence" value="ECO:0007669"/>
    <property type="project" value="InterPro"/>
</dbReference>
<dbReference type="InterPro" id="IPR006260">
    <property type="entry name" value="TonB/TolA_C"/>
</dbReference>
<evidence type="ECO:0000256" key="4">
    <source>
        <dbReference type="ARBA" id="ARBA00023136"/>
    </source>
</evidence>
<comment type="subcellular location">
    <subcellularLocation>
        <location evidence="1">Membrane</location>
        <topology evidence="1">Single-pass membrane protein</topology>
    </subcellularLocation>
</comment>
<accession>A0A4R5MQ57</accession>
<keyword evidence="3" id="KW-1133">Transmembrane helix</keyword>
<keyword evidence="8" id="KW-1185">Reference proteome</keyword>
<evidence type="ECO:0000256" key="3">
    <source>
        <dbReference type="ARBA" id="ARBA00022989"/>
    </source>
</evidence>
<feature type="domain" description="TonB C-terminal" evidence="6">
    <location>
        <begin position="24"/>
        <end position="119"/>
    </location>
</feature>
<protein>
    <submittedName>
        <fullName evidence="7">TonB family protein</fullName>
    </submittedName>
</protein>
<proteinExistence type="predicted"/>
<sequence>MKKLIFIAFILLSNLAFAQVQFKSDSPNIESFLTAKTVYPMYSKQNCIQGTVVVSFKLNANGEIYSSKINQSVLGDLDEEALRLIRLTSGKWQVSAGYDTATNINQRINFVLLGFNCESKSASEITASKMAYQTESNLMDAVTNFYKNKDKSTPAQEAQIIAIKNQLGIDDDYLESRIKNGLQKYKQGDKQGACEEFSFVKNTGSKLADEYLNKYCN</sequence>